<gene>
    <name evidence="1" type="ORF">C2S53_004950</name>
</gene>
<reference evidence="1 2" key="1">
    <citation type="journal article" date="2021" name="Nat. Commun.">
        <title>Incipient diploidization of the medicinal plant Perilla within 10,000 years.</title>
        <authorList>
            <person name="Zhang Y."/>
            <person name="Shen Q."/>
            <person name="Leng L."/>
            <person name="Zhang D."/>
            <person name="Chen S."/>
            <person name="Shi Y."/>
            <person name="Ning Z."/>
            <person name="Chen S."/>
        </authorList>
    </citation>
    <scope>NUCLEOTIDE SEQUENCE [LARGE SCALE GENOMIC DNA]</scope>
    <source>
        <strain evidence="2">cv. PC099</strain>
    </source>
</reference>
<accession>A0AAD4P198</accession>
<evidence type="ECO:0000313" key="1">
    <source>
        <dbReference type="EMBL" id="KAH6822879.1"/>
    </source>
</evidence>
<dbReference type="PANTHER" id="PTHR33321">
    <property type="match status" value="1"/>
</dbReference>
<dbReference type="EMBL" id="SDAM02001180">
    <property type="protein sequence ID" value="KAH6822879.1"/>
    <property type="molecule type" value="Genomic_DNA"/>
</dbReference>
<dbReference type="PANTHER" id="PTHR33321:SF3">
    <property type="entry name" value="OS05G0582000 PROTEIN"/>
    <property type="match status" value="1"/>
</dbReference>
<proteinExistence type="predicted"/>
<dbReference type="Proteomes" id="UP001190926">
    <property type="component" value="Unassembled WGS sequence"/>
</dbReference>
<protein>
    <submittedName>
        <fullName evidence="1">Uncharacterized protein</fullName>
    </submittedName>
</protein>
<comment type="caution">
    <text evidence="1">The sequence shown here is derived from an EMBL/GenBank/DDBJ whole genome shotgun (WGS) entry which is preliminary data.</text>
</comment>
<sequence>MEESHSRHLLQPLLPPSAAASDHVKPISSNAGITSRLFLVAFIGLVSIWANHEASKGYAITLVNESATTFAGARFQLFYVANEEATRVVIKASNSIENFLYPHSHSSIKKPIESVTIKLADRNLTDNVVVEPGSGQDQFVLNISPSIMGGTNFGHDVDVALRRGVARMWLWDGQGRSPQNLINAIVEYLINILENGSIELLEPTTAVCWDPNDGRAVAEFVNHGERRRPGFIRRLNRAMKDGWNDEKLGAALGMSVHKCATSESLRYNSSSV</sequence>
<dbReference type="InterPro" id="IPR007541">
    <property type="entry name" value="Uncharacterised_BSP"/>
</dbReference>
<name>A0AAD4P198_PERFH</name>
<keyword evidence="2" id="KW-1185">Reference proteome</keyword>
<dbReference type="Pfam" id="PF04450">
    <property type="entry name" value="BSP"/>
    <property type="match status" value="1"/>
</dbReference>
<organism evidence="1 2">
    <name type="scientific">Perilla frutescens var. hirtella</name>
    <name type="common">Perilla citriodora</name>
    <name type="synonym">Perilla setoyensis</name>
    <dbReference type="NCBI Taxonomy" id="608512"/>
    <lineage>
        <taxon>Eukaryota</taxon>
        <taxon>Viridiplantae</taxon>
        <taxon>Streptophyta</taxon>
        <taxon>Embryophyta</taxon>
        <taxon>Tracheophyta</taxon>
        <taxon>Spermatophyta</taxon>
        <taxon>Magnoliopsida</taxon>
        <taxon>eudicotyledons</taxon>
        <taxon>Gunneridae</taxon>
        <taxon>Pentapetalae</taxon>
        <taxon>asterids</taxon>
        <taxon>lamiids</taxon>
        <taxon>Lamiales</taxon>
        <taxon>Lamiaceae</taxon>
        <taxon>Nepetoideae</taxon>
        <taxon>Elsholtzieae</taxon>
        <taxon>Perilla</taxon>
    </lineage>
</organism>
<dbReference type="AlphaFoldDB" id="A0AAD4P198"/>
<evidence type="ECO:0000313" key="2">
    <source>
        <dbReference type="Proteomes" id="UP001190926"/>
    </source>
</evidence>